<dbReference type="GeneID" id="109386987"/>
<dbReference type="Proteomes" id="UP000694851">
    <property type="component" value="Unplaced"/>
</dbReference>
<feature type="chain" id="PRO_5034189384" evidence="2">
    <location>
        <begin position="26"/>
        <end position="523"/>
    </location>
</feature>
<dbReference type="PANTHER" id="PTHR37358">
    <property type="entry name" value="MUCIN-20"/>
    <property type="match status" value="1"/>
</dbReference>
<evidence type="ECO:0000313" key="3">
    <source>
        <dbReference type="Proteomes" id="UP000694851"/>
    </source>
</evidence>
<proteinExistence type="predicted"/>
<feature type="compositionally biased region" description="Polar residues" evidence="1">
    <location>
        <begin position="294"/>
        <end position="315"/>
    </location>
</feature>
<reference evidence="4" key="1">
    <citation type="submission" date="2025-08" db="UniProtKB">
        <authorList>
            <consortium name="RefSeq"/>
        </authorList>
    </citation>
    <scope>IDENTIFICATION</scope>
    <source>
        <tissue evidence="4">Muscle</tissue>
    </source>
</reference>
<dbReference type="OrthoDB" id="9451599at2759"/>
<organism evidence="3 4">
    <name type="scientific">Hipposideros armiger</name>
    <name type="common">Great Himalayan leaf-nosed bat</name>
    <dbReference type="NCBI Taxonomy" id="186990"/>
    <lineage>
        <taxon>Eukaryota</taxon>
        <taxon>Metazoa</taxon>
        <taxon>Chordata</taxon>
        <taxon>Craniata</taxon>
        <taxon>Vertebrata</taxon>
        <taxon>Euteleostomi</taxon>
        <taxon>Mammalia</taxon>
        <taxon>Eutheria</taxon>
        <taxon>Laurasiatheria</taxon>
        <taxon>Chiroptera</taxon>
        <taxon>Yinpterochiroptera</taxon>
        <taxon>Rhinolophoidea</taxon>
        <taxon>Hipposideridae</taxon>
        <taxon>Hipposideros</taxon>
    </lineage>
</organism>
<feature type="compositionally biased region" description="Low complexity" evidence="1">
    <location>
        <begin position="278"/>
        <end position="293"/>
    </location>
</feature>
<feature type="region of interest" description="Disordered" evidence="1">
    <location>
        <begin position="435"/>
        <end position="465"/>
    </location>
</feature>
<keyword evidence="2" id="KW-0732">Signal</keyword>
<evidence type="ECO:0000313" key="4">
    <source>
        <dbReference type="RefSeq" id="XP_019506198.1"/>
    </source>
</evidence>
<dbReference type="PANTHER" id="PTHR37358:SF1">
    <property type="entry name" value="MUCIN-20"/>
    <property type="match status" value="1"/>
</dbReference>
<sequence length="523" mass="54032">MGSLWGLALTLFFCCWEAGTPRSSAGPNTLRRGSVGTMNHTEVPAVTLGVHTSSVGNSQTPDLAKTSVPSHMPLETQTLGTQTSDRTSIPVGTISEAETKETKIKIPVTEIRALTKITPSKFMAVMTIPMETSATSDSPSGTGIATDETLIGNDLSEAIFDTFCTDDSSEEAKRITSDTLTLSCTSVETRALALESNSVPAIITSQALAPEITALSKTLVACTITDIEGTNCSVIEIETTATISGTSGLDHSSTGRKALSTPETSVLPHFTEAKPHLTRTTTSSKTLSTASVTDSATPGTTIETPFTANSPTEGETTAAKATTPSGTLGTVSMNPLEETSVLSVETTSHTEASGAVTISTEAGSTVGKATPPAGSSATIYSLSVVGTIKNCTPSETSATASTTSGPVPISRTPLPSVHLTIANSSQETDITLAKTTASAKTSKTASTAGGKPPTATPTTAGTSWTTKVTAGGDGGFLLLQLRVASPEDLTDPRVSERLMHQLRHELHAHMPPIQVSLLRVRRD</sequence>
<keyword evidence="3" id="KW-1185">Reference proteome</keyword>
<feature type="region of interest" description="Disordered" evidence="1">
    <location>
        <begin position="277"/>
        <end position="334"/>
    </location>
</feature>
<name>A0A8B7S0P5_HIPAR</name>
<evidence type="ECO:0000256" key="1">
    <source>
        <dbReference type="SAM" id="MobiDB-lite"/>
    </source>
</evidence>
<dbReference type="CTD" id="200958"/>
<dbReference type="RefSeq" id="XP_019506198.1">
    <property type="nucleotide sequence ID" value="XM_019650653.1"/>
</dbReference>
<dbReference type="KEGG" id="hai:109386987"/>
<dbReference type="InterPro" id="IPR034551">
    <property type="entry name" value="MUC20"/>
</dbReference>
<accession>A0A8B7S0P5</accession>
<feature type="compositionally biased region" description="Low complexity" evidence="1">
    <location>
        <begin position="394"/>
        <end position="404"/>
    </location>
</feature>
<protein>
    <submittedName>
        <fullName evidence="4">Mucin-20</fullName>
    </submittedName>
</protein>
<evidence type="ECO:0000256" key="2">
    <source>
        <dbReference type="SAM" id="SignalP"/>
    </source>
</evidence>
<feature type="compositionally biased region" description="Polar residues" evidence="1">
    <location>
        <begin position="324"/>
        <end position="333"/>
    </location>
</feature>
<dbReference type="AlphaFoldDB" id="A0A8B7S0P5"/>
<feature type="signal peptide" evidence="2">
    <location>
        <begin position="1"/>
        <end position="25"/>
    </location>
</feature>
<dbReference type="GO" id="GO:0048012">
    <property type="term" value="P:hepatocyte growth factor receptor signaling pathway"/>
    <property type="evidence" value="ECO:0007669"/>
    <property type="project" value="InterPro"/>
</dbReference>
<gene>
    <name evidence="4" type="primary">MUC20</name>
</gene>
<feature type="region of interest" description="Disordered" evidence="1">
    <location>
        <begin position="393"/>
        <end position="412"/>
    </location>
</feature>